<evidence type="ECO:0000256" key="5">
    <source>
        <dbReference type="ARBA" id="ARBA00010185"/>
    </source>
</evidence>
<keyword evidence="10 18" id="KW-0808">Transferase</keyword>
<reference evidence="21 22" key="1">
    <citation type="submission" date="2022-06" db="EMBL/GenBank/DDBJ databases">
        <title>Genomic Encyclopedia of Archaeal and Bacterial Type Strains, Phase II (KMG-II): from individual species to whole genera.</title>
        <authorList>
            <person name="Goeker M."/>
        </authorList>
    </citation>
    <scope>NUCLEOTIDE SEQUENCE [LARGE SCALE GENOMIC DNA]</scope>
    <source>
        <strain evidence="21 22">DSM 44693</strain>
    </source>
</reference>
<evidence type="ECO:0000256" key="16">
    <source>
        <dbReference type="ARBA" id="ARBA00023209"/>
    </source>
</evidence>
<keyword evidence="22" id="KW-1185">Reference proteome</keyword>
<keyword evidence="13 20" id="KW-1133">Transmembrane helix</keyword>
<evidence type="ECO:0000256" key="20">
    <source>
        <dbReference type="SAM" id="Phobius"/>
    </source>
</evidence>
<sequence length="300" mass="31258">MTDTDPTAGPPSSPPVTTGGDAAAPEPKKSRAGRDLPAAIAVGGSLGVGVILVLVFIPKVWIGVVAVSLAVAMWEVIKRLRAGGYDVGVVPLLVGGQAIMWTSWPYGTDGALVSFVATVLVAMIWKLLSGGITDPPVNYLRDLAVTVLVLAWLPLLASFAIMMVLQSHGWARVLTLMIVVVCSDVGGYAAGVLFGRHPMVPAISPKKSWEGMAGSLVFGTVGAVLVITYLVDAHWWIGLVLGPVLVVCATLGDLVESQVKRDLGIKDMGTLLPGHGGIMDRLDSILPSAFVVWAILGALL</sequence>
<evidence type="ECO:0000256" key="6">
    <source>
        <dbReference type="ARBA" id="ARBA00012487"/>
    </source>
</evidence>
<organism evidence="21 22">
    <name type="scientific">Williamsia maris</name>
    <dbReference type="NCBI Taxonomy" id="72806"/>
    <lineage>
        <taxon>Bacteria</taxon>
        <taxon>Bacillati</taxon>
        <taxon>Actinomycetota</taxon>
        <taxon>Actinomycetes</taxon>
        <taxon>Mycobacteriales</taxon>
        <taxon>Nocardiaceae</taxon>
        <taxon>Williamsia</taxon>
    </lineage>
</organism>
<evidence type="ECO:0000256" key="14">
    <source>
        <dbReference type="ARBA" id="ARBA00023098"/>
    </source>
</evidence>
<evidence type="ECO:0000256" key="3">
    <source>
        <dbReference type="ARBA" id="ARBA00005119"/>
    </source>
</evidence>
<dbReference type="PANTHER" id="PTHR46382">
    <property type="entry name" value="PHOSPHATIDATE CYTIDYLYLTRANSFERASE"/>
    <property type="match status" value="1"/>
</dbReference>
<evidence type="ECO:0000256" key="12">
    <source>
        <dbReference type="ARBA" id="ARBA00022695"/>
    </source>
</evidence>
<proteinExistence type="inferred from homology"/>
<keyword evidence="15 20" id="KW-0472">Membrane</keyword>
<dbReference type="PROSITE" id="PS01315">
    <property type="entry name" value="CDS"/>
    <property type="match status" value="1"/>
</dbReference>
<comment type="pathway">
    <text evidence="4">Lipid metabolism.</text>
</comment>
<dbReference type="Pfam" id="PF01148">
    <property type="entry name" value="CTP_transf_1"/>
    <property type="match status" value="1"/>
</dbReference>
<dbReference type="GO" id="GO:0016779">
    <property type="term" value="F:nucleotidyltransferase activity"/>
    <property type="evidence" value="ECO:0007669"/>
    <property type="project" value="UniProtKB-KW"/>
</dbReference>
<name>A0ABT1HKY9_9NOCA</name>
<evidence type="ECO:0000313" key="21">
    <source>
        <dbReference type="EMBL" id="MCP2178578.1"/>
    </source>
</evidence>
<feature type="transmembrane region" description="Helical" evidence="20">
    <location>
        <begin position="236"/>
        <end position="255"/>
    </location>
</feature>
<keyword evidence="17" id="KW-1208">Phospholipid metabolism</keyword>
<keyword evidence="8" id="KW-1003">Cell membrane</keyword>
<keyword evidence="9" id="KW-0444">Lipid biosynthesis</keyword>
<evidence type="ECO:0000256" key="9">
    <source>
        <dbReference type="ARBA" id="ARBA00022516"/>
    </source>
</evidence>
<evidence type="ECO:0000313" key="22">
    <source>
        <dbReference type="Proteomes" id="UP001206895"/>
    </source>
</evidence>
<evidence type="ECO:0000256" key="11">
    <source>
        <dbReference type="ARBA" id="ARBA00022692"/>
    </source>
</evidence>
<feature type="transmembrane region" description="Helical" evidence="20">
    <location>
        <begin position="140"/>
        <end position="164"/>
    </location>
</feature>
<dbReference type="InterPro" id="IPR000374">
    <property type="entry name" value="PC_trans"/>
</dbReference>
<feature type="transmembrane region" description="Helical" evidence="20">
    <location>
        <begin position="36"/>
        <end position="54"/>
    </location>
</feature>
<comment type="pathway">
    <text evidence="3 18">Phospholipid metabolism; CDP-diacylglycerol biosynthesis; CDP-diacylglycerol from sn-glycerol 3-phosphate: step 3/3.</text>
</comment>
<evidence type="ECO:0000256" key="17">
    <source>
        <dbReference type="ARBA" id="ARBA00023264"/>
    </source>
</evidence>
<evidence type="ECO:0000256" key="13">
    <source>
        <dbReference type="ARBA" id="ARBA00022989"/>
    </source>
</evidence>
<keyword evidence="11 18" id="KW-0812">Transmembrane</keyword>
<feature type="transmembrane region" description="Helical" evidence="20">
    <location>
        <begin position="211"/>
        <end position="230"/>
    </location>
</feature>
<evidence type="ECO:0000256" key="7">
    <source>
        <dbReference type="ARBA" id="ARBA00019373"/>
    </source>
</evidence>
<comment type="caution">
    <text evidence="21">The sequence shown here is derived from an EMBL/GenBank/DDBJ whole genome shotgun (WGS) entry which is preliminary data.</text>
</comment>
<evidence type="ECO:0000256" key="2">
    <source>
        <dbReference type="ARBA" id="ARBA00004651"/>
    </source>
</evidence>
<dbReference type="EMBL" id="JAMTCJ010000004">
    <property type="protein sequence ID" value="MCP2178578.1"/>
    <property type="molecule type" value="Genomic_DNA"/>
</dbReference>
<keyword evidence="16" id="KW-0594">Phospholipid biosynthesis</keyword>
<comment type="subcellular location">
    <subcellularLocation>
        <location evidence="2">Cell membrane</location>
        <topology evidence="2">Multi-pass membrane protein</topology>
    </subcellularLocation>
</comment>
<dbReference type="Proteomes" id="UP001206895">
    <property type="component" value="Unassembled WGS sequence"/>
</dbReference>
<evidence type="ECO:0000256" key="4">
    <source>
        <dbReference type="ARBA" id="ARBA00005189"/>
    </source>
</evidence>
<evidence type="ECO:0000256" key="19">
    <source>
        <dbReference type="SAM" id="MobiDB-lite"/>
    </source>
</evidence>
<evidence type="ECO:0000256" key="1">
    <source>
        <dbReference type="ARBA" id="ARBA00001698"/>
    </source>
</evidence>
<protein>
    <recommendedName>
        <fullName evidence="7 18">Phosphatidate cytidylyltransferase</fullName>
        <ecNumber evidence="6 18">2.7.7.41</ecNumber>
    </recommendedName>
</protein>
<feature type="transmembrane region" description="Helical" evidence="20">
    <location>
        <begin position="84"/>
        <end position="104"/>
    </location>
</feature>
<evidence type="ECO:0000256" key="10">
    <source>
        <dbReference type="ARBA" id="ARBA00022679"/>
    </source>
</evidence>
<feature type="transmembrane region" description="Helical" evidence="20">
    <location>
        <begin position="170"/>
        <end position="190"/>
    </location>
</feature>
<dbReference type="EC" id="2.7.7.41" evidence="6 18"/>
<accession>A0ABT1HKY9</accession>
<feature type="transmembrane region" description="Helical" evidence="20">
    <location>
        <begin position="60"/>
        <end position="77"/>
    </location>
</feature>
<dbReference type="PANTHER" id="PTHR46382:SF1">
    <property type="entry name" value="PHOSPHATIDATE CYTIDYLYLTRANSFERASE"/>
    <property type="match status" value="1"/>
</dbReference>
<evidence type="ECO:0000256" key="8">
    <source>
        <dbReference type="ARBA" id="ARBA00022475"/>
    </source>
</evidence>
<keyword evidence="12 18" id="KW-0548">Nucleotidyltransferase</keyword>
<feature type="region of interest" description="Disordered" evidence="19">
    <location>
        <begin position="1"/>
        <end position="31"/>
    </location>
</feature>
<evidence type="ECO:0000256" key="15">
    <source>
        <dbReference type="ARBA" id="ARBA00023136"/>
    </source>
</evidence>
<comment type="catalytic activity">
    <reaction evidence="1 18">
        <text>a 1,2-diacyl-sn-glycero-3-phosphate + CTP + H(+) = a CDP-1,2-diacyl-sn-glycerol + diphosphate</text>
        <dbReference type="Rhea" id="RHEA:16229"/>
        <dbReference type="ChEBI" id="CHEBI:15378"/>
        <dbReference type="ChEBI" id="CHEBI:33019"/>
        <dbReference type="ChEBI" id="CHEBI:37563"/>
        <dbReference type="ChEBI" id="CHEBI:58332"/>
        <dbReference type="ChEBI" id="CHEBI:58608"/>
        <dbReference type="EC" id="2.7.7.41"/>
    </reaction>
</comment>
<keyword evidence="14" id="KW-0443">Lipid metabolism</keyword>
<gene>
    <name evidence="21" type="ORF">LX13_004419</name>
</gene>
<feature type="transmembrane region" description="Helical" evidence="20">
    <location>
        <begin position="110"/>
        <end position="128"/>
    </location>
</feature>
<evidence type="ECO:0000256" key="18">
    <source>
        <dbReference type="RuleBase" id="RU003938"/>
    </source>
</evidence>
<comment type="similarity">
    <text evidence="5 18">Belongs to the CDS family.</text>
</comment>